<name>A0A1A9LBM5_9FLAO</name>
<dbReference type="InterPro" id="IPR047690">
    <property type="entry name" value="IPExxxVDY_fam"/>
</dbReference>
<gene>
    <name evidence="1" type="ORF">A7A78_06060</name>
</gene>
<dbReference type="RefSeq" id="WP_068762793.1">
    <property type="nucleotide sequence ID" value="NZ_LXIE01000045.1"/>
</dbReference>
<keyword evidence="2" id="KW-1185">Reference proteome</keyword>
<dbReference type="AlphaFoldDB" id="A0A1A9LBM5"/>
<evidence type="ECO:0000313" key="2">
    <source>
        <dbReference type="Proteomes" id="UP000077552"/>
    </source>
</evidence>
<dbReference type="NCBIfam" id="NF033205">
    <property type="entry name" value="IPExxxVDY"/>
    <property type="match status" value="1"/>
</dbReference>
<sequence length="163" mass="19083">MANHKLIFDEDFEEPYTLIAIHCSEEAYKMAFLMNQHLSLKLKRKQTDLDFSTEGLLITFPLYNFEDVHKYTHFYLVANKCKSVEASLQSSGGLFAEMVSEKSTVHYLLPEFKKVDYFLKIYSDFETVPLRRILSQINEIKQVISAYTLEMDTIKSKNNLIFD</sequence>
<accession>A0A1A9LBM5</accession>
<proteinExistence type="predicted"/>
<evidence type="ECO:0008006" key="3">
    <source>
        <dbReference type="Google" id="ProtNLM"/>
    </source>
</evidence>
<dbReference type="Proteomes" id="UP000077552">
    <property type="component" value="Unassembled WGS sequence"/>
</dbReference>
<organism evidence="1 2">
    <name type="scientific">Aequorivita soesokkakensis</name>
    <dbReference type="NCBI Taxonomy" id="1385699"/>
    <lineage>
        <taxon>Bacteria</taxon>
        <taxon>Pseudomonadati</taxon>
        <taxon>Bacteroidota</taxon>
        <taxon>Flavobacteriia</taxon>
        <taxon>Flavobacteriales</taxon>
        <taxon>Flavobacteriaceae</taxon>
        <taxon>Aequorivita</taxon>
    </lineage>
</organism>
<dbReference type="STRING" id="1385699.A7A78_06060"/>
<dbReference type="OrthoDB" id="676614at2"/>
<dbReference type="EMBL" id="LXIE01000045">
    <property type="protein sequence ID" value="OAD90477.1"/>
    <property type="molecule type" value="Genomic_DNA"/>
</dbReference>
<protein>
    <recommendedName>
        <fullName evidence="3">IPExxxVDY family protein</fullName>
    </recommendedName>
</protein>
<reference evidence="1 2" key="1">
    <citation type="submission" date="2016-05" db="EMBL/GenBank/DDBJ databases">
        <title>Genome sequencing of Vitellibacter soesokkakensis RSSK-12.</title>
        <authorList>
            <person name="Thevarajoo S."/>
            <person name="Selvaratnam C."/>
            <person name="Goh K.M."/>
            <person name="Chan K.-G."/>
            <person name="Chong C.S."/>
        </authorList>
    </citation>
    <scope>NUCLEOTIDE SEQUENCE [LARGE SCALE GENOMIC DNA]</scope>
    <source>
        <strain evidence="1 2">RSSK-12</strain>
    </source>
</reference>
<evidence type="ECO:0000313" key="1">
    <source>
        <dbReference type="EMBL" id="OAD90477.1"/>
    </source>
</evidence>
<comment type="caution">
    <text evidence="1">The sequence shown here is derived from an EMBL/GenBank/DDBJ whole genome shotgun (WGS) entry which is preliminary data.</text>
</comment>